<proteinExistence type="predicted"/>
<protein>
    <submittedName>
        <fullName evidence="2">Uncharacterized protein</fullName>
    </submittedName>
</protein>
<reference evidence="2" key="2">
    <citation type="submission" date="2024-06" db="EMBL/GenBank/DDBJ databases">
        <authorList>
            <person name="Petrova K.O."/>
            <person name="Toshchakov S.V."/>
            <person name="Boltjanskaja Y.V."/>
            <person name="Kevbrin V."/>
        </authorList>
    </citation>
    <scope>NUCLEOTIDE SEQUENCE</scope>
    <source>
        <strain evidence="2">Z-910T</strain>
    </source>
</reference>
<dbReference type="RefSeq" id="WP_350344986.1">
    <property type="nucleotide sequence ID" value="NZ_CP158367.1"/>
</dbReference>
<reference evidence="2" key="1">
    <citation type="journal article" date="2013" name="Extremophiles">
        <title>Proteinivorax tanatarense gen. nov., sp. nov., an anaerobic, haloalkaliphilic, proteolytic bacterium isolated from a decaying algal bloom, and proposal of Proteinivoraceae fam. nov.</title>
        <authorList>
            <person name="Kevbrin V."/>
            <person name="Boltyanskaya Y."/>
            <person name="Zhilina T."/>
            <person name="Kolganova T."/>
            <person name="Lavrentjeva E."/>
            <person name="Kuznetsov B."/>
        </authorList>
    </citation>
    <scope>NUCLEOTIDE SEQUENCE</scope>
    <source>
        <strain evidence="2">Z-910T</strain>
    </source>
</reference>
<evidence type="ECO:0000256" key="1">
    <source>
        <dbReference type="SAM" id="Coils"/>
    </source>
</evidence>
<keyword evidence="1" id="KW-0175">Coiled coil</keyword>
<dbReference type="AlphaFoldDB" id="A0AAU7VQM9"/>
<name>A0AAU7VQM9_9FIRM</name>
<gene>
    <name evidence="2" type="ORF">PRVXT_001434</name>
</gene>
<feature type="coiled-coil region" evidence="1">
    <location>
        <begin position="1"/>
        <end position="28"/>
    </location>
</feature>
<dbReference type="EMBL" id="CP158367">
    <property type="protein sequence ID" value="XBX76252.1"/>
    <property type="molecule type" value="Genomic_DNA"/>
</dbReference>
<organism evidence="2">
    <name type="scientific">Proteinivorax tanatarense</name>
    <dbReference type="NCBI Taxonomy" id="1260629"/>
    <lineage>
        <taxon>Bacteria</taxon>
        <taxon>Bacillati</taxon>
        <taxon>Bacillota</taxon>
        <taxon>Clostridia</taxon>
        <taxon>Eubacteriales</taxon>
        <taxon>Proteinivoracaceae</taxon>
        <taxon>Proteinivorax</taxon>
    </lineage>
</organism>
<accession>A0AAU7VQM9</accession>
<sequence>MNLLALNLEEAKRMLVHKEKEYELISLEEEQVVDPFKWRVIKQKEGHNKLLLYIVKQR</sequence>
<evidence type="ECO:0000313" key="2">
    <source>
        <dbReference type="EMBL" id="XBX76252.1"/>
    </source>
</evidence>